<dbReference type="Gene3D" id="1.10.1740.10">
    <property type="match status" value="1"/>
</dbReference>
<evidence type="ECO:0000259" key="5">
    <source>
        <dbReference type="Pfam" id="PF04542"/>
    </source>
</evidence>
<comment type="caution">
    <text evidence="7">The sequence shown here is derived from an EMBL/GenBank/DDBJ whole genome shotgun (WGS) entry which is preliminary data.</text>
</comment>
<dbReference type="SUPFAM" id="SSF88946">
    <property type="entry name" value="Sigma2 domain of RNA polymerase sigma factors"/>
    <property type="match status" value="1"/>
</dbReference>
<dbReference type="NCBIfam" id="TIGR02985">
    <property type="entry name" value="Sig70_bacteroi1"/>
    <property type="match status" value="1"/>
</dbReference>
<dbReference type="Proteomes" id="UP000676386">
    <property type="component" value="Unassembled WGS sequence"/>
</dbReference>
<dbReference type="PANTHER" id="PTHR43133">
    <property type="entry name" value="RNA POLYMERASE ECF-TYPE SIGMA FACTO"/>
    <property type="match status" value="1"/>
</dbReference>
<organism evidence="7 8">
    <name type="scientific">Chitinophaga hostae</name>
    <dbReference type="NCBI Taxonomy" id="2831022"/>
    <lineage>
        <taxon>Bacteria</taxon>
        <taxon>Pseudomonadati</taxon>
        <taxon>Bacteroidota</taxon>
        <taxon>Chitinophagia</taxon>
        <taxon>Chitinophagales</taxon>
        <taxon>Chitinophagaceae</taxon>
        <taxon>Chitinophaga</taxon>
    </lineage>
</organism>
<evidence type="ECO:0000313" key="7">
    <source>
        <dbReference type="EMBL" id="MBS0027553.1"/>
    </source>
</evidence>
<dbReference type="Pfam" id="PF04542">
    <property type="entry name" value="Sigma70_r2"/>
    <property type="match status" value="1"/>
</dbReference>
<keyword evidence="2" id="KW-0805">Transcription regulation</keyword>
<sequence>MQSSEDIELLNLIRAGDQKAFERCFNRHWPVLYAFALKILGNADDAKDVVQLVYISLWSRRERMHIKGPLENYLLQAVRFQSLKKLQEIMNRPEELDRVQEYILPVLNNIWEKMEEADVFREIDEQLTTLPAKTREIFLLSRRHQLSVTEIALKLNLSEKTVRNQLHIALKALRHHIAMAMLLIDMIS</sequence>
<evidence type="ECO:0000256" key="1">
    <source>
        <dbReference type="ARBA" id="ARBA00010641"/>
    </source>
</evidence>
<keyword evidence="4" id="KW-0804">Transcription</keyword>
<feature type="domain" description="RNA polymerase sigma factor 70 region 4 type 2" evidence="6">
    <location>
        <begin position="121"/>
        <end position="173"/>
    </location>
</feature>
<gene>
    <name evidence="7" type="ORF">KE626_09565</name>
</gene>
<dbReference type="EMBL" id="JAGTXB010000003">
    <property type="protein sequence ID" value="MBS0027553.1"/>
    <property type="molecule type" value="Genomic_DNA"/>
</dbReference>
<dbReference type="InterPro" id="IPR014327">
    <property type="entry name" value="RNA_pol_sigma70_bacteroid"/>
</dbReference>
<dbReference type="RefSeq" id="WP_211972643.1">
    <property type="nucleotide sequence ID" value="NZ_CBFHAM010000033.1"/>
</dbReference>
<dbReference type="NCBIfam" id="TIGR02937">
    <property type="entry name" value="sigma70-ECF"/>
    <property type="match status" value="1"/>
</dbReference>
<name>A0ABS5IXI4_9BACT</name>
<dbReference type="Gene3D" id="1.10.10.10">
    <property type="entry name" value="Winged helix-like DNA-binding domain superfamily/Winged helix DNA-binding domain"/>
    <property type="match status" value="1"/>
</dbReference>
<evidence type="ECO:0000313" key="8">
    <source>
        <dbReference type="Proteomes" id="UP000676386"/>
    </source>
</evidence>
<accession>A0ABS5IXI4</accession>
<dbReference type="Pfam" id="PF08281">
    <property type="entry name" value="Sigma70_r4_2"/>
    <property type="match status" value="1"/>
</dbReference>
<dbReference type="InterPro" id="IPR013249">
    <property type="entry name" value="RNA_pol_sigma70_r4_t2"/>
</dbReference>
<feature type="domain" description="RNA polymerase sigma-70 region 2" evidence="5">
    <location>
        <begin position="25"/>
        <end position="85"/>
    </location>
</feature>
<evidence type="ECO:0000256" key="2">
    <source>
        <dbReference type="ARBA" id="ARBA00023015"/>
    </source>
</evidence>
<dbReference type="InterPro" id="IPR013324">
    <property type="entry name" value="RNA_pol_sigma_r3/r4-like"/>
</dbReference>
<protein>
    <submittedName>
        <fullName evidence="7">RNA polymerase sigma-70 factor</fullName>
    </submittedName>
</protein>
<proteinExistence type="inferred from homology"/>
<dbReference type="InterPro" id="IPR013325">
    <property type="entry name" value="RNA_pol_sigma_r2"/>
</dbReference>
<dbReference type="InterPro" id="IPR014284">
    <property type="entry name" value="RNA_pol_sigma-70_dom"/>
</dbReference>
<dbReference type="InterPro" id="IPR036388">
    <property type="entry name" value="WH-like_DNA-bd_sf"/>
</dbReference>
<dbReference type="InterPro" id="IPR007627">
    <property type="entry name" value="RNA_pol_sigma70_r2"/>
</dbReference>
<evidence type="ECO:0000259" key="6">
    <source>
        <dbReference type="Pfam" id="PF08281"/>
    </source>
</evidence>
<comment type="similarity">
    <text evidence="1">Belongs to the sigma-70 factor family. ECF subfamily.</text>
</comment>
<dbReference type="InterPro" id="IPR039425">
    <property type="entry name" value="RNA_pol_sigma-70-like"/>
</dbReference>
<dbReference type="PANTHER" id="PTHR43133:SF46">
    <property type="entry name" value="RNA POLYMERASE SIGMA-70 FACTOR ECF SUBFAMILY"/>
    <property type="match status" value="1"/>
</dbReference>
<evidence type="ECO:0000256" key="3">
    <source>
        <dbReference type="ARBA" id="ARBA00023082"/>
    </source>
</evidence>
<keyword evidence="3" id="KW-0731">Sigma factor</keyword>
<reference evidence="7 8" key="1">
    <citation type="submission" date="2021-04" db="EMBL/GenBank/DDBJ databases">
        <title>Chitinophaga sp. nov., isolated from the rhizosphere soil.</title>
        <authorList>
            <person name="He S."/>
        </authorList>
    </citation>
    <scope>NUCLEOTIDE SEQUENCE [LARGE SCALE GENOMIC DNA]</scope>
    <source>
        <strain evidence="7 8">2R12</strain>
    </source>
</reference>
<evidence type="ECO:0000256" key="4">
    <source>
        <dbReference type="ARBA" id="ARBA00023163"/>
    </source>
</evidence>
<keyword evidence="8" id="KW-1185">Reference proteome</keyword>
<dbReference type="SUPFAM" id="SSF88659">
    <property type="entry name" value="Sigma3 and sigma4 domains of RNA polymerase sigma factors"/>
    <property type="match status" value="1"/>
</dbReference>